<keyword evidence="1" id="KW-0489">Methyltransferase</keyword>
<protein>
    <submittedName>
        <fullName evidence="6">O-methyltransferase-domain-containing protein</fullName>
    </submittedName>
</protein>
<dbReference type="PANTHER" id="PTHR43712">
    <property type="entry name" value="PUTATIVE (AFU_ORTHOLOGUE AFUA_4G14580)-RELATED"/>
    <property type="match status" value="1"/>
</dbReference>
<dbReference type="InterPro" id="IPR029063">
    <property type="entry name" value="SAM-dependent_MTases_sf"/>
</dbReference>
<accession>A0AAN7BEY7</accession>
<evidence type="ECO:0000256" key="2">
    <source>
        <dbReference type="ARBA" id="ARBA00022679"/>
    </source>
</evidence>
<dbReference type="SUPFAM" id="SSF53335">
    <property type="entry name" value="S-adenosyl-L-methionine-dependent methyltransferases"/>
    <property type="match status" value="1"/>
</dbReference>
<proteinExistence type="predicted"/>
<dbReference type="EMBL" id="MU865556">
    <property type="protein sequence ID" value="KAK4221364.1"/>
    <property type="molecule type" value="Genomic_DNA"/>
</dbReference>
<feature type="domain" description="O-methyltransferase dimerisation" evidence="5">
    <location>
        <begin position="86"/>
        <end position="164"/>
    </location>
</feature>
<dbReference type="Gene3D" id="3.40.50.150">
    <property type="entry name" value="Vaccinia Virus protein VP39"/>
    <property type="match status" value="1"/>
</dbReference>
<comment type="caution">
    <text evidence="6">The sequence shown here is derived from an EMBL/GenBank/DDBJ whole genome shotgun (WGS) entry which is preliminary data.</text>
</comment>
<dbReference type="Pfam" id="PF08100">
    <property type="entry name" value="Dimerisation"/>
    <property type="match status" value="1"/>
</dbReference>
<evidence type="ECO:0000313" key="7">
    <source>
        <dbReference type="Proteomes" id="UP001301958"/>
    </source>
</evidence>
<name>A0AAN7BEY7_9PEZI</name>
<reference evidence="6" key="2">
    <citation type="submission" date="2023-05" db="EMBL/GenBank/DDBJ databases">
        <authorList>
            <consortium name="Lawrence Berkeley National Laboratory"/>
            <person name="Steindorff A."/>
            <person name="Hensen N."/>
            <person name="Bonometti L."/>
            <person name="Westerberg I."/>
            <person name="Brannstrom I.O."/>
            <person name="Guillou S."/>
            <person name="Cros-Aarteil S."/>
            <person name="Calhoun S."/>
            <person name="Haridas S."/>
            <person name="Kuo A."/>
            <person name="Mondo S."/>
            <person name="Pangilinan J."/>
            <person name="Riley R."/>
            <person name="Labutti K."/>
            <person name="Andreopoulos B."/>
            <person name="Lipzen A."/>
            <person name="Chen C."/>
            <person name="Yanf M."/>
            <person name="Daum C."/>
            <person name="Ng V."/>
            <person name="Clum A."/>
            <person name="Ohm R."/>
            <person name="Martin F."/>
            <person name="Silar P."/>
            <person name="Natvig D."/>
            <person name="Lalanne C."/>
            <person name="Gautier V."/>
            <person name="Ament-Velasquez S.L."/>
            <person name="Kruys A."/>
            <person name="Hutchinson M.I."/>
            <person name="Powell A.J."/>
            <person name="Barry K."/>
            <person name="Miller A.N."/>
            <person name="Grigoriev I.V."/>
            <person name="Debuchy R."/>
            <person name="Gladieux P."/>
            <person name="Thoren M.H."/>
            <person name="Johannesson H."/>
        </authorList>
    </citation>
    <scope>NUCLEOTIDE SEQUENCE</scope>
    <source>
        <strain evidence="6">CBS 990.96</strain>
    </source>
</reference>
<evidence type="ECO:0000256" key="1">
    <source>
        <dbReference type="ARBA" id="ARBA00022603"/>
    </source>
</evidence>
<gene>
    <name evidence="6" type="ORF">QBC38DRAFT_540181</name>
</gene>
<sequence>MSDSNAKVNGDHKLSLASLAEKISSLSSQITSYLSSNGHSEPTFRADSEEVPGSTEYETLRASLNDAALDLLRLINGPRNTLHEFVFSHYDLGALQVALDRGFFHHVSLNDGKATIAEVAEKAGMDQERTGRVLRFLSTHRIFEQVPGEPDTFRHTASSALFAQTSTMITSSPFAADHERHSAFHQRFRISLYAYLEQNPDKAKQFGQAMSSWSQIDRQITYLSNSYPWASLGKGHVVDVGGGSGHISIALAHISQQMLSQAEVEASDLGKGRVTFQQHDFFQPQPVHDASAFILRQVLHNYNDADAVKILTALVSTLEACPSTARLLINDIVLPESHTGDGAVSKYEEHYLRRVDFCMMVALGAKQRSQSEFDQVLKTADKRFEIMNVWRNPLGIGLVEVRLARDL</sequence>
<dbReference type="PROSITE" id="PS51683">
    <property type="entry name" value="SAM_OMT_II"/>
    <property type="match status" value="1"/>
</dbReference>
<dbReference type="Pfam" id="PF00891">
    <property type="entry name" value="Methyltransf_2"/>
    <property type="match status" value="1"/>
</dbReference>
<dbReference type="InterPro" id="IPR036390">
    <property type="entry name" value="WH_DNA-bd_sf"/>
</dbReference>
<keyword evidence="7" id="KW-1185">Reference proteome</keyword>
<dbReference type="Gene3D" id="1.10.10.10">
    <property type="entry name" value="Winged helix-like DNA-binding domain superfamily/Winged helix DNA-binding domain"/>
    <property type="match status" value="1"/>
</dbReference>
<dbReference type="AlphaFoldDB" id="A0AAN7BEY7"/>
<dbReference type="Proteomes" id="UP001301958">
    <property type="component" value="Unassembled WGS sequence"/>
</dbReference>
<feature type="domain" description="O-methyltransferase C-terminal" evidence="4">
    <location>
        <begin position="179"/>
        <end position="380"/>
    </location>
</feature>
<evidence type="ECO:0000259" key="5">
    <source>
        <dbReference type="Pfam" id="PF08100"/>
    </source>
</evidence>
<dbReference type="InterPro" id="IPR016461">
    <property type="entry name" value="COMT-like"/>
</dbReference>
<dbReference type="GO" id="GO:0032259">
    <property type="term" value="P:methylation"/>
    <property type="evidence" value="ECO:0007669"/>
    <property type="project" value="UniProtKB-KW"/>
</dbReference>
<reference evidence="6" key="1">
    <citation type="journal article" date="2023" name="Mol. Phylogenet. Evol.">
        <title>Genome-scale phylogeny and comparative genomics of the fungal order Sordariales.</title>
        <authorList>
            <person name="Hensen N."/>
            <person name="Bonometti L."/>
            <person name="Westerberg I."/>
            <person name="Brannstrom I.O."/>
            <person name="Guillou S."/>
            <person name="Cros-Aarteil S."/>
            <person name="Calhoun S."/>
            <person name="Haridas S."/>
            <person name="Kuo A."/>
            <person name="Mondo S."/>
            <person name="Pangilinan J."/>
            <person name="Riley R."/>
            <person name="LaButti K."/>
            <person name="Andreopoulos B."/>
            <person name="Lipzen A."/>
            <person name="Chen C."/>
            <person name="Yan M."/>
            <person name="Daum C."/>
            <person name="Ng V."/>
            <person name="Clum A."/>
            <person name="Steindorff A."/>
            <person name="Ohm R.A."/>
            <person name="Martin F."/>
            <person name="Silar P."/>
            <person name="Natvig D.O."/>
            <person name="Lalanne C."/>
            <person name="Gautier V."/>
            <person name="Ament-Velasquez S.L."/>
            <person name="Kruys A."/>
            <person name="Hutchinson M.I."/>
            <person name="Powell A.J."/>
            <person name="Barry K."/>
            <person name="Miller A.N."/>
            <person name="Grigoriev I.V."/>
            <person name="Debuchy R."/>
            <person name="Gladieux P."/>
            <person name="Hiltunen Thoren M."/>
            <person name="Johannesson H."/>
        </authorList>
    </citation>
    <scope>NUCLEOTIDE SEQUENCE</scope>
    <source>
        <strain evidence="6">CBS 990.96</strain>
    </source>
</reference>
<dbReference type="PANTHER" id="PTHR43712:SF16">
    <property type="entry name" value="O-METHYLTRANSFERASE ELCB"/>
    <property type="match status" value="1"/>
</dbReference>
<dbReference type="SUPFAM" id="SSF46785">
    <property type="entry name" value="Winged helix' DNA-binding domain"/>
    <property type="match status" value="1"/>
</dbReference>
<evidence type="ECO:0000256" key="3">
    <source>
        <dbReference type="ARBA" id="ARBA00022691"/>
    </source>
</evidence>
<dbReference type="InterPro" id="IPR036388">
    <property type="entry name" value="WH-like_DNA-bd_sf"/>
</dbReference>
<organism evidence="6 7">
    <name type="scientific">Podospora fimiseda</name>
    <dbReference type="NCBI Taxonomy" id="252190"/>
    <lineage>
        <taxon>Eukaryota</taxon>
        <taxon>Fungi</taxon>
        <taxon>Dikarya</taxon>
        <taxon>Ascomycota</taxon>
        <taxon>Pezizomycotina</taxon>
        <taxon>Sordariomycetes</taxon>
        <taxon>Sordariomycetidae</taxon>
        <taxon>Sordariales</taxon>
        <taxon>Podosporaceae</taxon>
        <taxon>Podospora</taxon>
    </lineage>
</organism>
<keyword evidence="3" id="KW-0949">S-adenosyl-L-methionine</keyword>
<evidence type="ECO:0000313" key="6">
    <source>
        <dbReference type="EMBL" id="KAK4221364.1"/>
    </source>
</evidence>
<dbReference type="GO" id="GO:0008171">
    <property type="term" value="F:O-methyltransferase activity"/>
    <property type="evidence" value="ECO:0007669"/>
    <property type="project" value="InterPro"/>
</dbReference>
<dbReference type="CDD" id="cd02440">
    <property type="entry name" value="AdoMet_MTases"/>
    <property type="match status" value="1"/>
</dbReference>
<dbReference type="InterPro" id="IPR012967">
    <property type="entry name" value="COMT_dimerisation"/>
</dbReference>
<evidence type="ECO:0000259" key="4">
    <source>
        <dbReference type="Pfam" id="PF00891"/>
    </source>
</evidence>
<keyword evidence="2" id="KW-0808">Transferase</keyword>
<dbReference type="InterPro" id="IPR001077">
    <property type="entry name" value="COMT_C"/>
</dbReference>